<feature type="transmembrane region" description="Helical" evidence="1">
    <location>
        <begin position="85"/>
        <end position="104"/>
    </location>
</feature>
<organism evidence="2 3">
    <name type="scientific">Robertmurraya siralis</name>
    <dbReference type="NCBI Taxonomy" id="77777"/>
    <lineage>
        <taxon>Bacteria</taxon>
        <taxon>Bacillati</taxon>
        <taxon>Bacillota</taxon>
        <taxon>Bacilli</taxon>
        <taxon>Bacillales</taxon>
        <taxon>Bacillaceae</taxon>
        <taxon>Robertmurraya</taxon>
    </lineage>
</organism>
<accession>A0A919WGR2</accession>
<dbReference type="EMBL" id="BORC01000002">
    <property type="protein sequence ID" value="GIN61693.1"/>
    <property type="molecule type" value="Genomic_DNA"/>
</dbReference>
<feature type="transmembrane region" description="Helical" evidence="1">
    <location>
        <begin position="116"/>
        <end position="135"/>
    </location>
</feature>
<keyword evidence="1" id="KW-1133">Transmembrane helix</keyword>
<evidence type="ECO:0008006" key="4">
    <source>
        <dbReference type="Google" id="ProtNLM"/>
    </source>
</evidence>
<protein>
    <recommendedName>
        <fullName evidence="4">Branched-chain amino acid ABC transporter substrate-binding protein</fullName>
    </recommendedName>
</protein>
<feature type="transmembrane region" description="Helical" evidence="1">
    <location>
        <begin position="48"/>
        <end position="65"/>
    </location>
</feature>
<keyword evidence="3" id="KW-1185">Reference proteome</keyword>
<comment type="caution">
    <text evidence="2">The sequence shown here is derived from an EMBL/GenBank/DDBJ whole genome shotgun (WGS) entry which is preliminary data.</text>
</comment>
<keyword evidence="1" id="KW-0472">Membrane</keyword>
<evidence type="ECO:0000313" key="2">
    <source>
        <dbReference type="EMBL" id="GIN61693.1"/>
    </source>
</evidence>
<dbReference type="RefSeq" id="WP_095308496.1">
    <property type="nucleotide sequence ID" value="NZ_BORC01000002.1"/>
</dbReference>
<keyword evidence="1" id="KW-0812">Transmembrane</keyword>
<dbReference type="AlphaFoldDB" id="A0A919WGR2"/>
<feature type="transmembrane region" description="Helical" evidence="1">
    <location>
        <begin position="21"/>
        <end position="42"/>
    </location>
</feature>
<gene>
    <name evidence="2" type="ORF">J27TS8_16860</name>
</gene>
<proteinExistence type="predicted"/>
<evidence type="ECO:0000313" key="3">
    <source>
        <dbReference type="Proteomes" id="UP000682111"/>
    </source>
</evidence>
<dbReference type="OrthoDB" id="2300382at2"/>
<reference evidence="2" key="1">
    <citation type="submission" date="2021-03" db="EMBL/GenBank/DDBJ databases">
        <title>Antimicrobial resistance genes in bacteria isolated from Japanese honey, and their potential for conferring macrolide and lincosamide resistance in the American foulbrood pathogen Paenibacillus larvae.</title>
        <authorList>
            <person name="Okamoto M."/>
            <person name="Kumagai M."/>
            <person name="Kanamori H."/>
            <person name="Takamatsu D."/>
        </authorList>
    </citation>
    <scope>NUCLEOTIDE SEQUENCE</scope>
    <source>
        <strain evidence="2">J27TS8</strain>
    </source>
</reference>
<evidence type="ECO:0000256" key="1">
    <source>
        <dbReference type="SAM" id="Phobius"/>
    </source>
</evidence>
<name>A0A919WGR2_9BACI</name>
<sequence length="144" mass="16235">MKIIKDERLQMQSLKNIRIAFIVQTVGILAILLYETITVGFTQARANPIWIVFMLSAVVLGWLNLRISVDTYENTNPRKKPAPYYRVIMLSLGVGIAVMLLAVLGPDKSSVNEALLVGAIVFICFLAPFSFVHFLQKKRTEDHE</sequence>
<dbReference type="Proteomes" id="UP000682111">
    <property type="component" value="Unassembled WGS sequence"/>
</dbReference>